<accession>A0A922SBV2</accession>
<keyword evidence="1" id="KW-0479">Metal-binding</keyword>
<evidence type="ECO:0000259" key="4">
    <source>
        <dbReference type="Pfam" id="PF04500"/>
    </source>
</evidence>
<keyword evidence="3" id="KW-0862">Zinc</keyword>
<name>A0A922SBV2_SPOEX</name>
<dbReference type="InterPro" id="IPR007588">
    <property type="entry name" value="Znf_FLYWCH"/>
</dbReference>
<evidence type="ECO:0000313" key="6">
    <source>
        <dbReference type="Proteomes" id="UP000814243"/>
    </source>
</evidence>
<evidence type="ECO:0000256" key="3">
    <source>
        <dbReference type="ARBA" id="ARBA00022833"/>
    </source>
</evidence>
<proteinExistence type="predicted"/>
<comment type="caution">
    <text evidence="5">The sequence shown here is derived from an EMBL/GenBank/DDBJ whole genome shotgun (WGS) entry which is preliminary data.</text>
</comment>
<reference evidence="5" key="1">
    <citation type="journal article" date="2021" name="G3 (Bethesda)">
        <title>Genome and transcriptome analysis of the beet armyworm Spodoptera exigua reveals targets for pest control. .</title>
        <authorList>
            <person name="Simon S."/>
            <person name="Breeschoten T."/>
            <person name="Jansen H.J."/>
            <person name="Dirks R.P."/>
            <person name="Schranz M.E."/>
            <person name="Ros V.I.D."/>
        </authorList>
    </citation>
    <scope>NUCLEOTIDE SEQUENCE</scope>
    <source>
        <strain evidence="5">TB_SE_WUR_2020</strain>
    </source>
</reference>
<protein>
    <recommendedName>
        <fullName evidence="4">FLYWCH-type domain-containing protein</fullName>
    </recommendedName>
</protein>
<evidence type="ECO:0000313" key="5">
    <source>
        <dbReference type="EMBL" id="KAH9631443.1"/>
    </source>
</evidence>
<evidence type="ECO:0000256" key="2">
    <source>
        <dbReference type="ARBA" id="ARBA00022771"/>
    </source>
</evidence>
<sequence length="132" mass="15281">MGQKNEWKTVSHFGRLYFLLPDIQCEDASMELYFWTEMQSEYTKPVKYFAVLQFVRKKDGKELAVVNGYTFYCHKSNVKTNTWSCTKGGFCKARLIITNDTKAAHRTVVSAKLEHVHPPPSFIISNGFYVKI</sequence>
<dbReference type="Proteomes" id="UP000814243">
    <property type="component" value="Unassembled WGS sequence"/>
</dbReference>
<dbReference type="Pfam" id="PF04500">
    <property type="entry name" value="FLYWCH"/>
    <property type="match status" value="1"/>
</dbReference>
<dbReference type="GO" id="GO:0008270">
    <property type="term" value="F:zinc ion binding"/>
    <property type="evidence" value="ECO:0007669"/>
    <property type="project" value="UniProtKB-KW"/>
</dbReference>
<feature type="domain" description="FLYWCH-type" evidence="4">
    <location>
        <begin position="54"/>
        <end position="117"/>
    </location>
</feature>
<dbReference type="AlphaFoldDB" id="A0A922SBV2"/>
<gene>
    <name evidence="5" type="ORF">HF086_014288</name>
</gene>
<evidence type="ECO:0000256" key="1">
    <source>
        <dbReference type="ARBA" id="ARBA00022723"/>
    </source>
</evidence>
<dbReference type="Gene3D" id="2.20.25.240">
    <property type="match status" value="1"/>
</dbReference>
<dbReference type="EMBL" id="JACEFF010000759">
    <property type="protein sequence ID" value="KAH9631443.1"/>
    <property type="molecule type" value="Genomic_DNA"/>
</dbReference>
<keyword evidence="2" id="KW-0863">Zinc-finger</keyword>
<organism evidence="5 6">
    <name type="scientific">Spodoptera exigua</name>
    <name type="common">Beet armyworm</name>
    <name type="synonym">Noctua fulgens</name>
    <dbReference type="NCBI Taxonomy" id="7107"/>
    <lineage>
        <taxon>Eukaryota</taxon>
        <taxon>Metazoa</taxon>
        <taxon>Ecdysozoa</taxon>
        <taxon>Arthropoda</taxon>
        <taxon>Hexapoda</taxon>
        <taxon>Insecta</taxon>
        <taxon>Pterygota</taxon>
        <taxon>Neoptera</taxon>
        <taxon>Endopterygota</taxon>
        <taxon>Lepidoptera</taxon>
        <taxon>Glossata</taxon>
        <taxon>Ditrysia</taxon>
        <taxon>Noctuoidea</taxon>
        <taxon>Noctuidae</taxon>
        <taxon>Amphipyrinae</taxon>
        <taxon>Spodoptera</taxon>
    </lineage>
</organism>